<feature type="transmembrane region" description="Helical" evidence="2">
    <location>
        <begin position="12"/>
        <end position="38"/>
    </location>
</feature>
<evidence type="ECO:0000259" key="3">
    <source>
        <dbReference type="Pfam" id="PF02397"/>
    </source>
</evidence>
<evidence type="ECO:0000313" key="5">
    <source>
        <dbReference type="Proteomes" id="UP000184225"/>
    </source>
</evidence>
<gene>
    <name evidence="4" type="ORF">SAMN04488096_101552</name>
</gene>
<evidence type="ECO:0000256" key="2">
    <source>
        <dbReference type="SAM" id="Phobius"/>
    </source>
</evidence>
<dbReference type="InterPro" id="IPR003362">
    <property type="entry name" value="Bact_transf"/>
</dbReference>
<dbReference type="PANTHER" id="PTHR30576">
    <property type="entry name" value="COLANIC BIOSYNTHESIS UDP-GLUCOSE LIPID CARRIER TRANSFERASE"/>
    <property type="match status" value="1"/>
</dbReference>
<keyword evidence="2" id="KW-0472">Membrane</keyword>
<dbReference type="EMBL" id="FQYY01000001">
    <property type="protein sequence ID" value="SHI42618.1"/>
    <property type="molecule type" value="Genomic_DNA"/>
</dbReference>
<organism evidence="4 5">
    <name type="scientific">Mesonia phycicola</name>
    <dbReference type="NCBI Taxonomy" id="579105"/>
    <lineage>
        <taxon>Bacteria</taxon>
        <taxon>Pseudomonadati</taxon>
        <taxon>Bacteroidota</taxon>
        <taxon>Flavobacteriia</taxon>
        <taxon>Flavobacteriales</taxon>
        <taxon>Flavobacteriaceae</taxon>
        <taxon>Mesonia</taxon>
    </lineage>
</organism>
<dbReference type="AlphaFoldDB" id="A0A1M6B1Z9"/>
<keyword evidence="4" id="KW-0808">Transferase</keyword>
<evidence type="ECO:0000256" key="1">
    <source>
        <dbReference type="ARBA" id="ARBA00006464"/>
    </source>
</evidence>
<dbReference type="PANTHER" id="PTHR30576:SF20">
    <property type="entry name" value="QUINOVOSAMINEPHOSPHOTRANSFERAE-RELATED"/>
    <property type="match status" value="1"/>
</dbReference>
<feature type="domain" description="Bacterial sugar transferase" evidence="3">
    <location>
        <begin position="7"/>
        <end position="183"/>
    </location>
</feature>
<accession>A0A1M6B1Z9</accession>
<name>A0A1M6B1Z9_9FLAO</name>
<comment type="similarity">
    <text evidence="1">Belongs to the bacterial sugar transferase family.</text>
</comment>
<dbReference type="Pfam" id="PF02397">
    <property type="entry name" value="Bac_transf"/>
    <property type="match status" value="1"/>
</dbReference>
<keyword evidence="2" id="KW-1133">Transmembrane helix</keyword>
<proteinExistence type="inferred from homology"/>
<dbReference type="OrthoDB" id="9808602at2"/>
<keyword evidence="2" id="KW-0812">Transmembrane</keyword>
<dbReference type="Proteomes" id="UP000184225">
    <property type="component" value="Unassembled WGS sequence"/>
</dbReference>
<evidence type="ECO:0000313" key="4">
    <source>
        <dbReference type="EMBL" id="SHI42618.1"/>
    </source>
</evidence>
<reference evidence="4 5" key="1">
    <citation type="submission" date="2016-11" db="EMBL/GenBank/DDBJ databases">
        <authorList>
            <person name="Jaros S."/>
            <person name="Januszkiewicz K."/>
            <person name="Wedrychowicz H."/>
        </authorList>
    </citation>
    <scope>NUCLEOTIDE SEQUENCE [LARGE SCALE GENOMIC DNA]</scope>
    <source>
        <strain evidence="4 5">DSM 21425</strain>
    </source>
</reference>
<keyword evidence="5" id="KW-1185">Reference proteome</keyword>
<dbReference type="RefSeq" id="WP_073147963.1">
    <property type="nucleotide sequence ID" value="NZ_FQYY01000001.1"/>
</dbReference>
<sequence length="189" mass="22362">MYLSTFKPLFDFFSALFFLLIVMPIVLFITIYLSIYYFGNPFFLQKRIGKNGNIFTIYKFKTIDSKNEISSFSAFLRKYKFDELPQLFNVLKGEMSVVGPRPDLPGYYDLLKGKNRKILKLKPGLTGYASIVFFNEEYLLNQVTDPVKYNDEIIFPKKIKLNLWYFNHISFMLDLKIIFKTLILPFKKN</sequence>
<protein>
    <submittedName>
        <fullName evidence="4">Sugar transferase involved in LPS biosynthesis (Colanic, teichoic acid)</fullName>
    </submittedName>
</protein>
<dbReference type="STRING" id="579105.SAMN04488096_101552"/>
<dbReference type="GO" id="GO:0016780">
    <property type="term" value="F:phosphotransferase activity, for other substituted phosphate groups"/>
    <property type="evidence" value="ECO:0007669"/>
    <property type="project" value="TreeGrafter"/>
</dbReference>